<gene>
    <name evidence="2" type="ORF">Pmani_000133</name>
</gene>
<accession>A0AAE1QN19</accession>
<dbReference type="Proteomes" id="UP001292094">
    <property type="component" value="Unassembled WGS sequence"/>
</dbReference>
<reference evidence="2" key="1">
    <citation type="submission" date="2023-11" db="EMBL/GenBank/DDBJ databases">
        <title>Genome assemblies of two species of porcelain crab, Petrolisthes cinctipes and Petrolisthes manimaculis (Anomura: Porcellanidae).</title>
        <authorList>
            <person name="Angst P."/>
        </authorList>
    </citation>
    <scope>NUCLEOTIDE SEQUENCE</scope>
    <source>
        <strain evidence="2">PB745_02</strain>
        <tissue evidence="2">Gill</tissue>
    </source>
</reference>
<feature type="region of interest" description="Disordered" evidence="1">
    <location>
        <begin position="1"/>
        <end position="33"/>
    </location>
</feature>
<feature type="compositionally biased region" description="Pro residues" evidence="1">
    <location>
        <begin position="21"/>
        <end position="31"/>
    </location>
</feature>
<dbReference type="EMBL" id="JAWZYT010000007">
    <property type="protein sequence ID" value="KAK4329543.1"/>
    <property type="molecule type" value="Genomic_DNA"/>
</dbReference>
<organism evidence="2 3">
    <name type="scientific">Petrolisthes manimaculis</name>
    <dbReference type="NCBI Taxonomy" id="1843537"/>
    <lineage>
        <taxon>Eukaryota</taxon>
        <taxon>Metazoa</taxon>
        <taxon>Ecdysozoa</taxon>
        <taxon>Arthropoda</taxon>
        <taxon>Crustacea</taxon>
        <taxon>Multicrustacea</taxon>
        <taxon>Malacostraca</taxon>
        <taxon>Eumalacostraca</taxon>
        <taxon>Eucarida</taxon>
        <taxon>Decapoda</taxon>
        <taxon>Pleocyemata</taxon>
        <taxon>Anomura</taxon>
        <taxon>Galatheoidea</taxon>
        <taxon>Porcellanidae</taxon>
        <taxon>Petrolisthes</taxon>
    </lineage>
</organism>
<evidence type="ECO:0000313" key="3">
    <source>
        <dbReference type="Proteomes" id="UP001292094"/>
    </source>
</evidence>
<comment type="caution">
    <text evidence="2">The sequence shown here is derived from an EMBL/GenBank/DDBJ whole genome shotgun (WGS) entry which is preliminary data.</text>
</comment>
<evidence type="ECO:0000313" key="2">
    <source>
        <dbReference type="EMBL" id="KAK4329543.1"/>
    </source>
</evidence>
<dbReference type="AlphaFoldDB" id="A0AAE1QN19"/>
<evidence type="ECO:0000256" key="1">
    <source>
        <dbReference type="SAM" id="MobiDB-lite"/>
    </source>
</evidence>
<protein>
    <submittedName>
        <fullName evidence="2">Uncharacterized protein</fullName>
    </submittedName>
</protein>
<keyword evidence="3" id="KW-1185">Reference proteome</keyword>
<sequence>MQFHPHNSFPSSTTSIIFGPQVPPSSSPPHPSSSVFKSFRPYIVFSEFHLVPQSCSSTPITSSCVPSSSSVATASCRSSPTWYSCVPGEALIPSSLMDGHYHH</sequence>
<proteinExistence type="predicted"/>
<name>A0AAE1QN19_9EUCA</name>